<keyword evidence="6 9" id="KW-0030">Aminoacyl-tRNA synthetase</keyword>
<dbReference type="Gene3D" id="3.30.930.10">
    <property type="entry name" value="Bira Bifunctional Protein, Domain 2"/>
    <property type="match status" value="3"/>
</dbReference>
<dbReference type="InterPro" id="IPR044140">
    <property type="entry name" value="ProRS_anticodon_short"/>
</dbReference>
<dbReference type="EMBL" id="FNUK01000018">
    <property type="protein sequence ID" value="SEF96905.1"/>
    <property type="molecule type" value="Genomic_DNA"/>
</dbReference>
<gene>
    <name evidence="9" type="ORF">SAMN05660865_01439</name>
</gene>
<dbReference type="FunFam" id="3.40.50.800:FF:000011">
    <property type="entry name" value="Proline--tRNA ligase"/>
    <property type="match status" value="1"/>
</dbReference>
<dbReference type="InterPro" id="IPR036754">
    <property type="entry name" value="YbaK/aa-tRNA-synt-asso_dom_sf"/>
</dbReference>
<dbReference type="InterPro" id="IPR007214">
    <property type="entry name" value="YbaK/aa-tRNA-synth-assoc-dom"/>
</dbReference>
<dbReference type="InterPro" id="IPR002314">
    <property type="entry name" value="aa-tRNA-synt_IIb"/>
</dbReference>
<dbReference type="InterPro" id="IPR045864">
    <property type="entry name" value="aa-tRNA-synth_II/BPL/LPL"/>
</dbReference>
<protein>
    <recommendedName>
        <fullName evidence="7">Proline--tRNA ligase</fullName>
        <ecNumber evidence="7">6.1.1.15</ecNumber>
    </recommendedName>
</protein>
<dbReference type="AlphaFoldDB" id="A0A1H5WBS0"/>
<keyword evidence="4" id="KW-0067">ATP-binding</keyword>
<feature type="domain" description="Aminoacyl-transfer RNA synthetases class-II family profile" evidence="8">
    <location>
        <begin position="94"/>
        <end position="424"/>
    </location>
</feature>
<evidence type="ECO:0000313" key="9">
    <source>
        <dbReference type="EMBL" id="SEF96905.1"/>
    </source>
</evidence>
<dbReference type="RefSeq" id="WP_103896378.1">
    <property type="nucleotide sequence ID" value="NZ_FNUK01000018.1"/>
</dbReference>
<dbReference type="Proteomes" id="UP000242850">
    <property type="component" value="Unassembled WGS sequence"/>
</dbReference>
<keyword evidence="3" id="KW-0547">Nucleotide-binding</keyword>
<evidence type="ECO:0000256" key="3">
    <source>
        <dbReference type="ARBA" id="ARBA00022741"/>
    </source>
</evidence>
<evidence type="ECO:0000256" key="6">
    <source>
        <dbReference type="ARBA" id="ARBA00023146"/>
    </source>
</evidence>
<dbReference type="Pfam" id="PF04073">
    <property type="entry name" value="tRNA_edit"/>
    <property type="match status" value="1"/>
</dbReference>
<keyword evidence="10" id="KW-1185">Reference proteome</keyword>
<dbReference type="GO" id="GO:0005524">
    <property type="term" value="F:ATP binding"/>
    <property type="evidence" value="ECO:0007669"/>
    <property type="project" value="UniProtKB-KW"/>
</dbReference>
<dbReference type="PANTHER" id="PTHR42753">
    <property type="entry name" value="MITOCHONDRIAL RIBOSOME PROTEIN L39/PROLYL-TRNA LIGASE FAMILY MEMBER"/>
    <property type="match status" value="1"/>
</dbReference>
<organism evidence="9 10">
    <name type="scientific">Caloramator fervidus</name>
    <dbReference type="NCBI Taxonomy" id="29344"/>
    <lineage>
        <taxon>Bacteria</taxon>
        <taxon>Bacillati</taxon>
        <taxon>Bacillota</taxon>
        <taxon>Clostridia</taxon>
        <taxon>Eubacteriales</taxon>
        <taxon>Clostridiaceae</taxon>
        <taxon>Caloramator</taxon>
    </lineage>
</organism>
<dbReference type="InterPro" id="IPR004154">
    <property type="entry name" value="Anticodon-bd"/>
</dbReference>
<dbReference type="GO" id="GO:0006433">
    <property type="term" value="P:prolyl-tRNA aminoacylation"/>
    <property type="evidence" value="ECO:0007669"/>
    <property type="project" value="UniProtKB-UniRule"/>
</dbReference>
<dbReference type="InterPro" id="IPR006195">
    <property type="entry name" value="aa-tRNA-synth_II"/>
</dbReference>
<proteinExistence type="predicted"/>
<dbReference type="OrthoDB" id="9809052at2"/>
<dbReference type="InterPro" id="IPR050062">
    <property type="entry name" value="Pro-tRNA_synthetase"/>
</dbReference>
<evidence type="ECO:0000256" key="1">
    <source>
        <dbReference type="ARBA" id="ARBA00022490"/>
    </source>
</evidence>
<dbReference type="GO" id="GO:0016740">
    <property type="term" value="F:transferase activity"/>
    <property type="evidence" value="ECO:0007669"/>
    <property type="project" value="UniProtKB-ARBA"/>
</dbReference>
<dbReference type="InterPro" id="IPR036621">
    <property type="entry name" value="Anticodon-bd_dom_sf"/>
</dbReference>
<reference evidence="10" key="1">
    <citation type="submission" date="2016-10" db="EMBL/GenBank/DDBJ databases">
        <authorList>
            <person name="Varghese N."/>
            <person name="Submissions S."/>
        </authorList>
    </citation>
    <scope>NUCLEOTIDE SEQUENCE [LARGE SCALE GENOMIC DNA]</scope>
    <source>
        <strain evidence="10">DSM 5463</strain>
    </source>
</reference>
<dbReference type="InterPro" id="IPR004500">
    <property type="entry name" value="Pro-tRNA-synth_IIa_bac-type"/>
</dbReference>
<dbReference type="SUPFAM" id="SSF55681">
    <property type="entry name" value="Class II aaRS and biotin synthetases"/>
    <property type="match status" value="1"/>
</dbReference>
<sequence length="522" mass="60628">MRISNLFLPTLKEAPEAEAKSHQLMLRAALITKMTPGFYNYLPLGVKVLKRIEEIIREEVEKDFQEVLFSTFSNVDNYGYVFFNMLKEKVRSYKDLPLKFYQINTRYKDEQKPKHGLLKSKEFRIKEAYSFHSRLEELDETFYNMHKAYQRIFERCSLNYKEIKDDDCISFIVESDLGDFETVYCSNCGYQENLERVPTCYFDLEKEEQMKDIKKVKTPGIKTIEELVNFFREDSKKIAKTLIYKADDKVIAVMVRGDRDVSELKVKDYLNCISLELADEDIVKKATGAEVGFAGPIGINVDMLLVDYEVKNTKNMIVGANQTGYHIINVNYGRDFEGILGDFRKFTPYDKCPVCGFDVSIKKGIEVGRIVKLKDKYSKKMSINFVDNDGKEKSIVIGYYYININKLLFSIVEQNNDEKGIIWPISVSPYKVIIIPVNIKDSLQMEISEEIYKNLKDMGVEVLIDDRNERAGVKFNDADLIGIPMRIIVGKKINEGVLEFKFRNSSEVEEVEIEKIYDKIKF</sequence>
<dbReference type="GO" id="GO:0005829">
    <property type="term" value="C:cytosol"/>
    <property type="evidence" value="ECO:0007669"/>
    <property type="project" value="TreeGrafter"/>
</dbReference>
<dbReference type="GO" id="GO:0004827">
    <property type="term" value="F:proline-tRNA ligase activity"/>
    <property type="evidence" value="ECO:0007669"/>
    <property type="project" value="UniProtKB-UniRule"/>
</dbReference>
<dbReference type="GO" id="GO:0140096">
    <property type="term" value="F:catalytic activity, acting on a protein"/>
    <property type="evidence" value="ECO:0007669"/>
    <property type="project" value="UniProtKB-ARBA"/>
</dbReference>
<evidence type="ECO:0000256" key="4">
    <source>
        <dbReference type="ARBA" id="ARBA00022840"/>
    </source>
</evidence>
<accession>A0A1H5WBS0</accession>
<name>A0A1H5WBS0_9CLOT</name>
<evidence type="ECO:0000259" key="8">
    <source>
        <dbReference type="PROSITE" id="PS50862"/>
    </source>
</evidence>
<dbReference type="Gene3D" id="3.90.960.10">
    <property type="entry name" value="YbaK/aminoacyl-tRNA synthetase-associated domain"/>
    <property type="match status" value="1"/>
</dbReference>
<evidence type="ECO:0000256" key="7">
    <source>
        <dbReference type="NCBIfam" id="TIGR00409"/>
    </source>
</evidence>
<dbReference type="CDD" id="cd00861">
    <property type="entry name" value="ProRS_anticodon_short"/>
    <property type="match status" value="1"/>
</dbReference>
<keyword evidence="1" id="KW-0963">Cytoplasm</keyword>
<dbReference type="GO" id="GO:0002161">
    <property type="term" value="F:aminoacyl-tRNA deacylase activity"/>
    <property type="evidence" value="ECO:0007669"/>
    <property type="project" value="InterPro"/>
</dbReference>
<dbReference type="SUPFAM" id="SSF52954">
    <property type="entry name" value="Class II aaRS ABD-related"/>
    <property type="match status" value="1"/>
</dbReference>
<dbReference type="Gene3D" id="3.40.50.800">
    <property type="entry name" value="Anticodon-binding domain"/>
    <property type="match status" value="1"/>
</dbReference>
<dbReference type="Pfam" id="PF03129">
    <property type="entry name" value="HGTP_anticodon"/>
    <property type="match status" value="1"/>
</dbReference>
<dbReference type="SUPFAM" id="SSF55826">
    <property type="entry name" value="YbaK/ProRS associated domain"/>
    <property type="match status" value="1"/>
</dbReference>
<keyword evidence="5" id="KW-0648">Protein biosynthesis</keyword>
<evidence type="ECO:0000313" key="10">
    <source>
        <dbReference type="Proteomes" id="UP000242850"/>
    </source>
</evidence>
<evidence type="ECO:0000256" key="2">
    <source>
        <dbReference type="ARBA" id="ARBA00022598"/>
    </source>
</evidence>
<dbReference type="PROSITE" id="PS50862">
    <property type="entry name" value="AA_TRNA_LIGASE_II"/>
    <property type="match status" value="1"/>
</dbReference>
<keyword evidence="2" id="KW-0436">Ligase</keyword>
<dbReference type="CDD" id="cd04334">
    <property type="entry name" value="ProRS-INS"/>
    <property type="match status" value="1"/>
</dbReference>
<evidence type="ECO:0000256" key="5">
    <source>
        <dbReference type="ARBA" id="ARBA00022917"/>
    </source>
</evidence>
<dbReference type="NCBIfam" id="TIGR00409">
    <property type="entry name" value="proS_fam_II"/>
    <property type="match status" value="1"/>
</dbReference>
<dbReference type="Pfam" id="PF00587">
    <property type="entry name" value="tRNA-synt_2b"/>
    <property type="match status" value="1"/>
</dbReference>
<dbReference type="PANTHER" id="PTHR42753:SF2">
    <property type="entry name" value="PROLINE--TRNA LIGASE"/>
    <property type="match status" value="1"/>
</dbReference>
<dbReference type="EC" id="6.1.1.15" evidence="7"/>